<dbReference type="RefSeq" id="WP_006461055.1">
    <property type="nucleotide sequence ID" value="NZ_CP007030.1"/>
</dbReference>
<keyword evidence="2" id="KW-0812">Transmembrane</keyword>
<dbReference type="InParanoid" id="W0DSU1"/>
<keyword evidence="2" id="KW-1133">Transmembrane helix</keyword>
<gene>
    <name evidence="3" type="ORF">THIAE_06870</name>
</gene>
<evidence type="ECO:0008006" key="5">
    <source>
        <dbReference type="Google" id="ProtNLM"/>
    </source>
</evidence>
<proteinExistence type="predicted"/>
<dbReference type="STRING" id="717772.THIAE_06870"/>
<keyword evidence="2" id="KW-0472">Membrane</keyword>
<dbReference type="eggNOG" id="ENOG502ZZ0F">
    <property type="taxonomic scope" value="Bacteria"/>
</dbReference>
<dbReference type="OrthoDB" id="6118461at2"/>
<accession>W0DSU1</accession>
<keyword evidence="1" id="KW-0175">Coiled coil</keyword>
<evidence type="ECO:0000313" key="4">
    <source>
        <dbReference type="Proteomes" id="UP000005380"/>
    </source>
</evidence>
<keyword evidence="4" id="KW-1185">Reference proteome</keyword>
<sequence length="178" mass="20433">MFQIQDIDPKVYRTNTRNATIRIMALFILVGFSTSYGFYSLFDNPHNPLTIQIMGALMGLVLVFWITAKFFKDKPWMAEAMYGWKLKRSLMHITNAMRQLQEKVAAGDVEAMKLLRFYHLGVTQMYTLEQNTSGLIDLKAEKEQLEAQMLELGLDIEQTTFDLAKLKAVVGEPKDITN</sequence>
<evidence type="ECO:0000256" key="1">
    <source>
        <dbReference type="SAM" id="Coils"/>
    </source>
</evidence>
<feature type="transmembrane region" description="Helical" evidence="2">
    <location>
        <begin position="21"/>
        <end position="39"/>
    </location>
</feature>
<dbReference type="HOGENOM" id="CLU_131508_0_0_6"/>
<evidence type="ECO:0000256" key="2">
    <source>
        <dbReference type="SAM" id="Phobius"/>
    </source>
</evidence>
<reference evidence="3 4" key="1">
    <citation type="submission" date="2013-12" db="EMBL/GenBank/DDBJ databases">
        <authorList>
            <consortium name="DOE Joint Genome Institute"/>
            <person name="Kappler U."/>
            <person name="Huntemann M."/>
            <person name="Han J."/>
            <person name="Chen A."/>
            <person name="Kyrpides N."/>
            <person name="Mavromatis K."/>
            <person name="Markowitz V."/>
            <person name="Palaniappan K."/>
            <person name="Ivanova N."/>
            <person name="Schaumberg A."/>
            <person name="Pati A."/>
            <person name="Liolios K."/>
            <person name="Nordberg H.P."/>
            <person name="Cantor M.N."/>
            <person name="Hua S.X."/>
            <person name="Woyke T."/>
        </authorList>
    </citation>
    <scope>NUCLEOTIDE SEQUENCE [LARGE SCALE GENOMIC DNA]</scope>
    <source>
        <strain evidence="4">AL2</strain>
    </source>
</reference>
<dbReference type="EMBL" id="CP007030">
    <property type="protein sequence ID" value="AHF01517.1"/>
    <property type="molecule type" value="Genomic_DNA"/>
</dbReference>
<dbReference type="KEGG" id="tao:THIAE_06870"/>
<evidence type="ECO:0000313" key="3">
    <source>
        <dbReference type="EMBL" id="AHF01517.1"/>
    </source>
</evidence>
<organism evidence="3 4">
    <name type="scientific">Thiomicrospira aerophila AL3</name>
    <dbReference type="NCBI Taxonomy" id="717772"/>
    <lineage>
        <taxon>Bacteria</taxon>
        <taxon>Pseudomonadati</taxon>
        <taxon>Pseudomonadota</taxon>
        <taxon>Gammaproteobacteria</taxon>
        <taxon>Thiotrichales</taxon>
        <taxon>Piscirickettsiaceae</taxon>
        <taxon>Thiomicrospira</taxon>
    </lineage>
</organism>
<dbReference type="Proteomes" id="UP000005380">
    <property type="component" value="Chromosome"/>
</dbReference>
<feature type="transmembrane region" description="Helical" evidence="2">
    <location>
        <begin position="51"/>
        <end position="71"/>
    </location>
</feature>
<dbReference type="Pfam" id="PF11286">
    <property type="entry name" value="DUF3087"/>
    <property type="match status" value="1"/>
</dbReference>
<dbReference type="AlphaFoldDB" id="W0DSU1"/>
<dbReference type="InterPro" id="IPR021438">
    <property type="entry name" value="DUF3087"/>
</dbReference>
<feature type="coiled-coil region" evidence="1">
    <location>
        <begin position="128"/>
        <end position="155"/>
    </location>
</feature>
<protein>
    <recommendedName>
        <fullName evidence="5">DUF3087 domain-containing protein</fullName>
    </recommendedName>
</protein>
<name>W0DSU1_9GAMM</name>